<evidence type="ECO:0000256" key="1">
    <source>
        <dbReference type="SAM" id="SignalP"/>
    </source>
</evidence>
<dbReference type="EMBL" id="CP002959">
    <property type="protein sequence ID" value="AFM11358.1"/>
    <property type="molecule type" value="Genomic_DNA"/>
</dbReference>
<sequence length="415" mass="46151">MRYRSSFCLKTLLLVAVFFTAVGVEAKGKAKGAGKRAKVKTGLDMLMQKPDALLKDKRLALIVNHSAVDSKGRHIIDLLHPKFKVAKIFAPEHGVRGEVDEHVSGEKDKKTGLPVISLYTRHKKAPDNADLADVDLLIFDIQEIGLRYYTYATTMVLAMKAAKAAGKKMLILDRPNMAAPLGVYGPVLESKFHGGFAGYYPIPISHAMTMGELANYYNNRFQIGADIEVVKLSGYKHSLFYDETGLPWRNPSPSITGMQSVLGYHLAGSLEALNISVGRGTTNPFQFFGAPFFDMKKIVTALNQAKLPGVKFYPAKFKPKRSAYSKETCRGFKLVVTNRRKVDPMRTMVTIAGILYNNLPEKNREKNWARIGNGIGDMAFIDAIAKGEKPEILVQKTQADVKAFEEERKKFLLYP</sequence>
<accession>I4B251</accession>
<dbReference type="HOGENOM" id="CLU_033227_1_0_12"/>
<keyword evidence="1" id="KW-0732">Signal</keyword>
<feature type="domain" description="Peptidoglycan beta-N-acetylmuramidase NamZ C-terminal" evidence="3">
    <location>
        <begin position="263"/>
        <end position="414"/>
    </location>
</feature>
<proteinExistence type="predicted"/>
<dbReference type="PIRSF" id="PIRSF016719">
    <property type="entry name" value="UCP016719"/>
    <property type="match status" value="1"/>
</dbReference>
<dbReference type="PANTHER" id="PTHR42915:SF1">
    <property type="entry name" value="PEPTIDOGLYCAN BETA-N-ACETYLMURAMIDASE NAMZ"/>
    <property type="match status" value="1"/>
</dbReference>
<dbReference type="Pfam" id="PF20732">
    <property type="entry name" value="NamZ_C"/>
    <property type="match status" value="1"/>
</dbReference>
<feature type="signal peptide" evidence="1">
    <location>
        <begin position="1"/>
        <end position="26"/>
    </location>
</feature>
<evidence type="ECO:0000313" key="5">
    <source>
        <dbReference type="Proteomes" id="UP000006048"/>
    </source>
</evidence>
<dbReference type="KEGG" id="tpx:Turpa_0707"/>
<gene>
    <name evidence="4" type="ordered locus">Turpa_0707</name>
</gene>
<protein>
    <recommendedName>
        <fullName evidence="6">DUF1343 domain-containing protein</fullName>
    </recommendedName>
</protein>
<feature type="chain" id="PRO_5003685785" description="DUF1343 domain-containing protein" evidence="1">
    <location>
        <begin position="27"/>
        <end position="415"/>
    </location>
</feature>
<dbReference type="InterPro" id="IPR008302">
    <property type="entry name" value="NamZ"/>
</dbReference>
<feature type="domain" description="Peptidoglycan beta-N-acetylmuramidase NamZ N-terminal" evidence="2">
    <location>
        <begin position="60"/>
        <end position="257"/>
    </location>
</feature>
<dbReference type="PATRIC" id="fig|869212.3.peg.682"/>
<organism evidence="4 5">
    <name type="scientific">Turneriella parva (strain ATCC BAA-1111 / DSM 21527 / NCTC 11395 / H)</name>
    <name type="common">Leptospira parva</name>
    <dbReference type="NCBI Taxonomy" id="869212"/>
    <lineage>
        <taxon>Bacteria</taxon>
        <taxon>Pseudomonadati</taxon>
        <taxon>Spirochaetota</taxon>
        <taxon>Spirochaetia</taxon>
        <taxon>Leptospirales</taxon>
        <taxon>Leptospiraceae</taxon>
        <taxon>Turneriella</taxon>
    </lineage>
</organism>
<dbReference type="AlphaFoldDB" id="I4B251"/>
<dbReference type="InterPro" id="IPR048502">
    <property type="entry name" value="NamZ_N"/>
</dbReference>
<dbReference type="PANTHER" id="PTHR42915">
    <property type="entry name" value="HYPOTHETICAL 460 KDA PROTEIN IN FEUA-SIGW INTERGENIC REGION [PRECURSOR]"/>
    <property type="match status" value="1"/>
</dbReference>
<evidence type="ECO:0000259" key="3">
    <source>
        <dbReference type="Pfam" id="PF20732"/>
    </source>
</evidence>
<dbReference type="Pfam" id="PF07075">
    <property type="entry name" value="NamZ_N"/>
    <property type="match status" value="1"/>
</dbReference>
<dbReference type="GO" id="GO:0033922">
    <property type="term" value="F:peptidoglycan beta-N-acetylmuramidase activity"/>
    <property type="evidence" value="ECO:0007669"/>
    <property type="project" value="InterPro"/>
</dbReference>
<dbReference type="InterPro" id="IPR048503">
    <property type="entry name" value="NamZ_C"/>
</dbReference>
<evidence type="ECO:0000259" key="2">
    <source>
        <dbReference type="Pfam" id="PF07075"/>
    </source>
</evidence>
<keyword evidence="5" id="KW-1185">Reference proteome</keyword>
<evidence type="ECO:0008006" key="6">
    <source>
        <dbReference type="Google" id="ProtNLM"/>
    </source>
</evidence>
<name>I4B251_TURPD</name>
<dbReference type="Gene3D" id="3.40.50.12170">
    <property type="entry name" value="Uncharacterised protein PF07075, DUF1343"/>
    <property type="match status" value="1"/>
</dbReference>
<evidence type="ECO:0000313" key="4">
    <source>
        <dbReference type="EMBL" id="AFM11358.1"/>
    </source>
</evidence>
<reference evidence="4 5" key="1">
    <citation type="submission" date="2012-06" db="EMBL/GenBank/DDBJ databases">
        <title>The complete chromosome of genome of Turneriella parva DSM 21527.</title>
        <authorList>
            <consortium name="US DOE Joint Genome Institute (JGI-PGF)"/>
            <person name="Lucas S."/>
            <person name="Han J."/>
            <person name="Lapidus A."/>
            <person name="Bruce D."/>
            <person name="Goodwin L."/>
            <person name="Pitluck S."/>
            <person name="Peters L."/>
            <person name="Kyrpides N."/>
            <person name="Mavromatis K."/>
            <person name="Ivanova N."/>
            <person name="Mikhailova N."/>
            <person name="Chertkov O."/>
            <person name="Detter J.C."/>
            <person name="Tapia R."/>
            <person name="Han C."/>
            <person name="Land M."/>
            <person name="Hauser L."/>
            <person name="Markowitz V."/>
            <person name="Cheng J.-F."/>
            <person name="Hugenholtz P."/>
            <person name="Woyke T."/>
            <person name="Wu D."/>
            <person name="Gronow S."/>
            <person name="Wellnitz S."/>
            <person name="Brambilla E."/>
            <person name="Klenk H.-P."/>
            <person name="Eisen J.A."/>
        </authorList>
    </citation>
    <scope>NUCLEOTIDE SEQUENCE [LARGE SCALE GENOMIC DNA]</scope>
    <source>
        <strain evidence="5">ATCC BAA-1111 / DSM 21527 / NCTC 11395 / H</strain>
    </source>
</reference>
<dbReference type="Proteomes" id="UP000006048">
    <property type="component" value="Chromosome"/>
</dbReference>
<dbReference type="STRING" id="869212.Turpa_0707"/>
<dbReference type="Gene3D" id="3.90.1150.140">
    <property type="match status" value="1"/>
</dbReference>